<dbReference type="PANTHER" id="PTHR24070">
    <property type="entry name" value="RAS, DI-RAS, AND RHEB FAMILY MEMBERS OF SMALL GTPASE SUPERFAMILY"/>
    <property type="match status" value="1"/>
</dbReference>
<dbReference type="GO" id="GO:0003925">
    <property type="term" value="F:G protein activity"/>
    <property type="evidence" value="ECO:0007669"/>
    <property type="project" value="UniProtKB-EC"/>
</dbReference>
<evidence type="ECO:0000313" key="11">
    <source>
        <dbReference type="EMBL" id="RWS30895.1"/>
    </source>
</evidence>
<keyword evidence="4" id="KW-0488">Methylation</keyword>
<evidence type="ECO:0000313" key="12">
    <source>
        <dbReference type="Proteomes" id="UP000288716"/>
    </source>
</evidence>
<dbReference type="InterPro" id="IPR020849">
    <property type="entry name" value="Small_GTPase_Ras-type"/>
</dbReference>
<dbReference type="SUPFAM" id="SSF52540">
    <property type="entry name" value="P-loop containing nucleoside triphosphate hydrolases"/>
    <property type="match status" value="1"/>
</dbReference>
<keyword evidence="5" id="KW-0547">Nucleotide-binding</keyword>
<keyword evidence="8" id="KW-0472">Membrane</keyword>
<dbReference type="SMART" id="SM00173">
    <property type="entry name" value="RAS"/>
    <property type="match status" value="1"/>
</dbReference>
<dbReference type="GO" id="GO:0007165">
    <property type="term" value="P:signal transduction"/>
    <property type="evidence" value="ECO:0007669"/>
    <property type="project" value="InterPro"/>
</dbReference>
<comment type="caution">
    <text evidence="11">The sequence shown here is derived from an EMBL/GenBank/DDBJ whole genome shotgun (WGS) entry which is preliminary data.</text>
</comment>
<dbReference type="NCBIfam" id="TIGR00231">
    <property type="entry name" value="small_GTP"/>
    <property type="match status" value="1"/>
</dbReference>
<dbReference type="SMART" id="SM00175">
    <property type="entry name" value="RAB"/>
    <property type="match status" value="1"/>
</dbReference>
<reference evidence="11 12" key="1">
    <citation type="journal article" date="2018" name="Gigascience">
        <title>Genomes of trombidid mites reveal novel predicted allergens and laterally-transferred genes associated with secondary metabolism.</title>
        <authorList>
            <person name="Dong X."/>
            <person name="Chaisiri K."/>
            <person name="Xia D."/>
            <person name="Armstrong S.D."/>
            <person name="Fang Y."/>
            <person name="Donnelly M.J."/>
            <person name="Kadowaki T."/>
            <person name="McGarry J.W."/>
            <person name="Darby A.C."/>
            <person name="Makepeace B.L."/>
        </authorList>
    </citation>
    <scope>NUCLEOTIDE SEQUENCE [LARGE SCALE GENOMIC DNA]</scope>
    <source>
        <strain evidence="11">UoL-UT</strain>
    </source>
</reference>
<dbReference type="VEuPathDB" id="VectorBase:LDEU001148"/>
<gene>
    <name evidence="11" type="ORF">B4U80_06683</name>
</gene>
<evidence type="ECO:0000256" key="4">
    <source>
        <dbReference type="ARBA" id="ARBA00022481"/>
    </source>
</evidence>
<evidence type="ECO:0000256" key="9">
    <source>
        <dbReference type="ARBA" id="ARBA00023288"/>
    </source>
</evidence>
<dbReference type="InterPro" id="IPR005225">
    <property type="entry name" value="Small_GTP-bd"/>
</dbReference>
<keyword evidence="7" id="KW-0342">GTP-binding</keyword>
<sequence length="255" mass="29188">MESKKDSKHLTLLSFCCTSVDYNHESSERYECESQILNGDVQTSAPCRQMGARIYKVVVLGEGGVGKSALTLQFVTHSFLEAHDPTIEDSYQRQVVVDGEVAMLDILDTAGQVEFTAMREQYMRCGEGFIICYSIDNRRSFEEASHYFEQIQNLRGTNIPIVLVGNKCDLNVSRKVSFEEGRSLAVTFSCPFHETSAALKHHVDDVFFDLVREIRSPNKKFARKVSVMKSNKENTQKRWRLTTMFLSLFSRLRRK</sequence>
<keyword evidence="12" id="KW-1185">Reference proteome</keyword>
<evidence type="ECO:0000256" key="10">
    <source>
        <dbReference type="ARBA" id="ARBA00046278"/>
    </source>
</evidence>
<name>A0A443STM4_9ACAR</name>
<dbReference type="PRINTS" id="PR00449">
    <property type="entry name" value="RASTRNSFRMNG"/>
</dbReference>
<dbReference type="PROSITE" id="PS51421">
    <property type="entry name" value="RAS"/>
    <property type="match status" value="1"/>
</dbReference>
<evidence type="ECO:0000256" key="1">
    <source>
        <dbReference type="ARBA" id="ARBA00004236"/>
    </source>
</evidence>
<dbReference type="PROSITE" id="PS51420">
    <property type="entry name" value="RHO"/>
    <property type="match status" value="1"/>
</dbReference>
<dbReference type="AlphaFoldDB" id="A0A443STM4"/>
<dbReference type="InterPro" id="IPR001806">
    <property type="entry name" value="Small_GTPase"/>
</dbReference>
<dbReference type="SMART" id="SM00174">
    <property type="entry name" value="RHO"/>
    <property type="match status" value="1"/>
</dbReference>
<organism evidence="11 12">
    <name type="scientific">Leptotrombidium deliense</name>
    <dbReference type="NCBI Taxonomy" id="299467"/>
    <lineage>
        <taxon>Eukaryota</taxon>
        <taxon>Metazoa</taxon>
        <taxon>Ecdysozoa</taxon>
        <taxon>Arthropoda</taxon>
        <taxon>Chelicerata</taxon>
        <taxon>Arachnida</taxon>
        <taxon>Acari</taxon>
        <taxon>Acariformes</taxon>
        <taxon>Trombidiformes</taxon>
        <taxon>Prostigmata</taxon>
        <taxon>Anystina</taxon>
        <taxon>Parasitengona</taxon>
        <taxon>Trombiculoidea</taxon>
        <taxon>Trombiculidae</taxon>
        <taxon>Leptotrombidium</taxon>
    </lineage>
</organism>
<dbReference type="GO" id="GO:0012505">
    <property type="term" value="C:endomembrane system"/>
    <property type="evidence" value="ECO:0007669"/>
    <property type="project" value="UniProtKB-SubCell"/>
</dbReference>
<dbReference type="OrthoDB" id="5976022at2759"/>
<dbReference type="InterPro" id="IPR027417">
    <property type="entry name" value="P-loop_NTPase"/>
</dbReference>
<evidence type="ECO:0000256" key="7">
    <source>
        <dbReference type="ARBA" id="ARBA00023134"/>
    </source>
</evidence>
<dbReference type="Proteomes" id="UP000288716">
    <property type="component" value="Unassembled WGS sequence"/>
</dbReference>
<protein>
    <recommendedName>
        <fullName evidence="2">small monomeric GTPase</fullName>
        <ecNumber evidence="2">3.6.5.2</ecNumber>
    </recommendedName>
</protein>
<proteinExistence type="predicted"/>
<accession>A0A443STM4</accession>
<evidence type="ECO:0000256" key="5">
    <source>
        <dbReference type="ARBA" id="ARBA00022741"/>
    </source>
</evidence>
<evidence type="ECO:0000256" key="8">
    <source>
        <dbReference type="ARBA" id="ARBA00023136"/>
    </source>
</evidence>
<keyword evidence="6" id="KW-0378">Hydrolase</keyword>
<evidence type="ECO:0000256" key="2">
    <source>
        <dbReference type="ARBA" id="ARBA00011984"/>
    </source>
</evidence>
<dbReference type="GO" id="GO:0005525">
    <property type="term" value="F:GTP binding"/>
    <property type="evidence" value="ECO:0007669"/>
    <property type="project" value="UniProtKB-KW"/>
</dbReference>
<evidence type="ECO:0000256" key="3">
    <source>
        <dbReference type="ARBA" id="ARBA00022475"/>
    </source>
</evidence>
<dbReference type="Pfam" id="PF00071">
    <property type="entry name" value="Ras"/>
    <property type="match status" value="1"/>
</dbReference>
<comment type="subcellular location">
    <subcellularLocation>
        <location evidence="1">Cell membrane</location>
    </subcellularLocation>
    <subcellularLocation>
        <location evidence="10">Endomembrane system</location>
        <topology evidence="10">Lipid-anchor</topology>
        <orientation evidence="10">Cytoplasmic side</orientation>
    </subcellularLocation>
</comment>
<dbReference type="EMBL" id="NCKV01000343">
    <property type="protein sequence ID" value="RWS30895.1"/>
    <property type="molecule type" value="Genomic_DNA"/>
</dbReference>
<dbReference type="EC" id="3.6.5.2" evidence="2"/>
<dbReference type="GO" id="GO:0005886">
    <property type="term" value="C:plasma membrane"/>
    <property type="evidence" value="ECO:0007669"/>
    <property type="project" value="UniProtKB-SubCell"/>
</dbReference>
<keyword evidence="3" id="KW-1003">Cell membrane</keyword>
<dbReference type="PROSITE" id="PS51419">
    <property type="entry name" value="RAB"/>
    <property type="match status" value="1"/>
</dbReference>
<dbReference type="Gene3D" id="3.40.50.300">
    <property type="entry name" value="P-loop containing nucleotide triphosphate hydrolases"/>
    <property type="match status" value="1"/>
</dbReference>
<dbReference type="STRING" id="299467.A0A443STM4"/>
<evidence type="ECO:0000256" key="6">
    <source>
        <dbReference type="ARBA" id="ARBA00022801"/>
    </source>
</evidence>
<keyword evidence="9" id="KW-0449">Lipoprotein</keyword>
<dbReference type="FunFam" id="3.40.50.300:FF:000343">
    <property type="entry name" value="Ras family gtpase"/>
    <property type="match status" value="1"/>
</dbReference>